<evidence type="ECO:0000256" key="10">
    <source>
        <dbReference type="ARBA" id="ARBA00047177"/>
    </source>
</evidence>
<organism evidence="12 13">
    <name type="scientific">Perkinsus olseni</name>
    <name type="common">Perkinsus atlanticus</name>
    <dbReference type="NCBI Taxonomy" id="32597"/>
    <lineage>
        <taxon>Eukaryota</taxon>
        <taxon>Sar</taxon>
        <taxon>Alveolata</taxon>
        <taxon>Perkinsozoa</taxon>
        <taxon>Perkinsea</taxon>
        <taxon>Perkinsida</taxon>
        <taxon>Perkinsidae</taxon>
        <taxon>Perkinsus</taxon>
    </lineage>
</organism>
<feature type="transmembrane region" description="Helical" evidence="11">
    <location>
        <begin position="86"/>
        <end position="103"/>
    </location>
</feature>
<comment type="cofactor">
    <cofactor evidence="1">
        <name>[4Fe-4S] cluster</name>
        <dbReference type="ChEBI" id="CHEBI:49883"/>
    </cofactor>
</comment>
<keyword evidence="11" id="KW-0472">Membrane</keyword>
<evidence type="ECO:0000313" key="12">
    <source>
        <dbReference type="EMBL" id="KAF4735226.1"/>
    </source>
</evidence>
<dbReference type="PANTHER" id="PTHR31619">
    <property type="entry name" value="4-HYDROXY-3-METHYLBUT-2-ENYL DIPHOSPHATE REDUCTASE, CHLOROPLASTIC"/>
    <property type="match status" value="1"/>
</dbReference>
<evidence type="ECO:0000256" key="6">
    <source>
        <dbReference type="ARBA" id="ARBA00023014"/>
    </source>
</evidence>
<comment type="caution">
    <text evidence="12">The sequence shown here is derived from an EMBL/GenBank/DDBJ whole genome shotgun (WGS) entry which is preliminary data.</text>
</comment>
<sequence>MPVSGGGRGGGDGGHRASRCGALAAAFIGLLVSIACLTTVFPLFVSSPSGALAGASISGQTFLAARSQSVGPVPSGSWSFSSVGGLAKWLLASMGIFTILSAGRNRSSRNTRRRAKGNSSTSTDPWVFRKQLQRSDNYYRPDATSLRNMRQRLREVHNSSLVEEIQSSPGYTLTVGNITFKLAEAHGFCWGVERAVAIAYESRRRYPDKTIWMTNEVIHNPTVNRNLEKLGIRYIPRDAANQKDFSVAAAGDVVVLPAFGAAVKEMVELKRRGVIIVDTTCPWVSKVWSSVERHKKGDYTSIIHGKSKHEETIATSSFAEKYLILKDLKEAEYVCKFMLNNNREQLVDAFFEKFPADRYSVGFDPLVDLVKVGVANQTTMLKGETALIAKLFEKTLLQLYGPDELNDHFVAFNTICDATQERQDALYKLVGEHYEQPQSDMLDEFGIVSQTPKPDDAQASSDSGQLDMMLVVGGFNSSNTEHLQEISVEAAGVKDHRAFHIDGPARIDEVHNTITHKPVETPPIEAARNHGLAVTHDFLPGHGKHITIGVTSGASTPDDVLEKCLQKLLRTKMLLDSKQLSFSMGYEMLSVVNPRRVRRVSFNYSGIGTVVAVGSQGVYGSEDIFIRDWVLLLFLSGFSCPLALSLYQAKSTRDANNLVVLKLKFGKDALQPCDDAGWDSCGTICILDEGYPADVGHAGKLACHNGGAQLDER</sequence>
<dbReference type="EC" id="1.17.7.4" evidence="10"/>
<dbReference type="GO" id="GO:0050992">
    <property type="term" value="P:dimethylallyl diphosphate biosynthetic process"/>
    <property type="evidence" value="ECO:0007669"/>
    <property type="project" value="InterPro"/>
</dbReference>
<evidence type="ECO:0000256" key="2">
    <source>
        <dbReference type="ARBA" id="ARBA00022485"/>
    </source>
</evidence>
<dbReference type="AlphaFoldDB" id="A0A7J6SST4"/>
<dbReference type="InterPro" id="IPR003451">
    <property type="entry name" value="LytB/IspH"/>
</dbReference>
<keyword evidence="11" id="KW-0812">Transmembrane</keyword>
<evidence type="ECO:0000256" key="8">
    <source>
        <dbReference type="ARBA" id="ARBA00046314"/>
    </source>
</evidence>
<accession>A0A7J6SST4</accession>
<dbReference type="CDD" id="cd13944">
    <property type="entry name" value="lytB_ispH"/>
    <property type="match status" value="1"/>
</dbReference>
<dbReference type="GO" id="GO:0051539">
    <property type="term" value="F:4 iron, 4 sulfur cluster binding"/>
    <property type="evidence" value="ECO:0007669"/>
    <property type="project" value="UniProtKB-KW"/>
</dbReference>
<gene>
    <name evidence="12" type="primary">YEATS4_5</name>
    <name evidence="12" type="ORF">FOZ62_014091</name>
</gene>
<name>A0A7J6SST4_PEROL</name>
<evidence type="ECO:0000313" key="13">
    <source>
        <dbReference type="Proteomes" id="UP000574390"/>
    </source>
</evidence>
<feature type="transmembrane region" description="Helical" evidence="11">
    <location>
        <begin position="602"/>
        <end position="619"/>
    </location>
</feature>
<keyword evidence="6" id="KW-0411">Iron-sulfur</keyword>
<dbReference type="NCBIfam" id="TIGR00216">
    <property type="entry name" value="ispH_lytB"/>
    <property type="match status" value="1"/>
</dbReference>
<evidence type="ECO:0000256" key="11">
    <source>
        <dbReference type="SAM" id="Phobius"/>
    </source>
</evidence>
<keyword evidence="5" id="KW-0408">Iron</keyword>
<keyword evidence="4" id="KW-0560">Oxidoreductase</keyword>
<reference evidence="12 13" key="1">
    <citation type="submission" date="2020-04" db="EMBL/GenBank/DDBJ databases">
        <title>Perkinsus olseni comparative genomics.</title>
        <authorList>
            <person name="Bogema D.R."/>
        </authorList>
    </citation>
    <scope>NUCLEOTIDE SEQUENCE [LARGE SCALE GENOMIC DNA]</scope>
    <source>
        <strain evidence="12">ATCC PRA-205</strain>
    </source>
</reference>
<feature type="transmembrane region" description="Helical" evidence="11">
    <location>
        <begin position="21"/>
        <end position="45"/>
    </location>
</feature>
<comment type="pathway">
    <text evidence="7">Isoprenoid biosynthesis; isopentenyl diphosphate biosynthesis via DXP pathway; isopentenyl diphosphate from 1-deoxy-D-xylulose 5-phosphate: step 6/6.</text>
</comment>
<dbReference type="Proteomes" id="UP000574390">
    <property type="component" value="Unassembled WGS sequence"/>
</dbReference>
<dbReference type="EMBL" id="JABANM010012914">
    <property type="protein sequence ID" value="KAF4735226.1"/>
    <property type="molecule type" value="Genomic_DNA"/>
</dbReference>
<keyword evidence="2" id="KW-0004">4Fe-4S</keyword>
<dbReference type="GO" id="GO:0051745">
    <property type="term" value="F:4-hydroxy-3-methylbut-2-enyl diphosphate reductase activity"/>
    <property type="evidence" value="ECO:0007669"/>
    <property type="project" value="UniProtKB-EC"/>
</dbReference>
<dbReference type="Gene3D" id="3.40.1010.20">
    <property type="entry name" value="4-hydroxy-3-methylbut-2-enyl diphosphate reductase, catalytic domain"/>
    <property type="match status" value="3"/>
</dbReference>
<dbReference type="GO" id="GO:0046872">
    <property type="term" value="F:metal ion binding"/>
    <property type="evidence" value="ECO:0007669"/>
    <property type="project" value="UniProtKB-KW"/>
</dbReference>
<evidence type="ECO:0000256" key="7">
    <source>
        <dbReference type="ARBA" id="ARBA00046313"/>
    </source>
</evidence>
<feature type="transmembrane region" description="Helical" evidence="11">
    <location>
        <begin position="625"/>
        <end position="647"/>
    </location>
</feature>
<comment type="similarity">
    <text evidence="9">Belongs to the IspH family.</text>
</comment>
<keyword evidence="3" id="KW-0479">Metal-binding</keyword>
<proteinExistence type="inferred from homology"/>
<keyword evidence="11" id="KW-1133">Transmembrane helix</keyword>
<protein>
    <recommendedName>
        <fullName evidence="10">4-hydroxy-3-methylbut-2-enyl diphosphate reductase</fullName>
        <ecNumber evidence="10">1.17.7.4</ecNumber>
    </recommendedName>
</protein>
<evidence type="ECO:0000256" key="1">
    <source>
        <dbReference type="ARBA" id="ARBA00001966"/>
    </source>
</evidence>
<evidence type="ECO:0000256" key="3">
    <source>
        <dbReference type="ARBA" id="ARBA00022723"/>
    </source>
</evidence>
<dbReference type="Pfam" id="PF02401">
    <property type="entry name" value="LYTB"/>
    <property type="match status" value="2"/>
</dbReference>
<comment type="pathway">
    <text evidence="8">Isoprenoid biosynthesis; dimethylallyl diphosphate biosynthesis; dimethylallyl diphosphate from (2E)-4-hydroxy-3-methylbutenyl diphosphate: step 1/1.</text>
</comment>
<dbReference type="Gene3D" id="3.40.50.11270">
    <property type="match status" value="1"/>
</dbReference>
<evidence type="ECO:0000256" key="5">
    <source>
        <dbReference type="ARBA" id="ARBA00023004"/>
    </source>
</evidence>
<evidence type="ECO:0000256" key="4">
    <source>
        <dbReference type="ARBA" id="ARBA00023002"/>
    </source>
</evidence>
<dbReference type="PANTHER" id="PTHR31619:SF5">
    <property type="entry name" value="4-HYDROXY-3-METHYLBUT-2-ENYL DIPHOSPHATE REDUCTASE, CHLOROPLASTIC"/>
    <property type="match status" value="1"/>
</dbReference>
<evidence type="ECO:0000256" key="9">
    <source>
        <dbReference type="ARBA" id="ARBA00046335"/>
    </source>
</evidence>
<dbReference type="GO" id="GO:0019288">
    <property type="term" value="P:isopentenyl diphosphate biosynthetic process, methylerythritol 4-phosphate pathway"/>
    <property type="evidence" value="ECO:0007669"/>
    <property type="project" value="InterPro"/>
</dbReference>